<dbReference type="AlphaFoldDB" id="A0A4R8DC36"/>
<evidence type="ECO:0000313" key="1">
    <source>
        <dbReference type="EMBL" id="TDW91899.1"/>
    </source>
</evidence>
<dbReference type="RefSeq" id="WP_134000427.1">
    <property type="nucleotide sequence ID" value="NZ_SODV01000003.1"/>
</dbReference>
<sequence>MTASLTFPHPHIIEYTCPGLVFQSVGPFKAEVLAHMPVTLRITRNPHLDPSQVVRKSLDLYNDDAVAKLTRAIAERFTLGAEFVRGHMLAFIEQLEAHRLAESNRTARHKASKKGVELPPLSEAQQERLSALQHSPDLSNELNDLLGLSGIVGEESNRISIVFLLLSYMTRETLHIMIQGSSGSGKTTLMHKVTAIFPPAKVNRITRMTDSSLYNFARYALQNTILAIEDYDGLSEEAEYALREMQTNNVLRSAVSTKDESGHIESGIKEVHGPIASIVCTTRGSVYPDNMSRLFILAMDESEAQTARIIGYQNQKAAGLIDRDKEKEALLLLQHLVAGLKPHEVVNPYATRVHLPVRDEAQRRLNGLYQQFVRMVTLLYQYQRDKDDQGRLVSTKQDIAIAIQLMFEVIVLKVDELDGALRQFFERLKAYIRRQTKQRKNGRVESEYLFTQRELRQALSLSKTQVFRFLHDLTDLEYIRPSGGFQNKGFSYQVVYWDDYKKIREGIKSCLMEQLEALQ</sequence>
<protein>
    <submittedName>
        <fullName evidence="1">Uncharacterized protein</fullName>
    </submittedName>
</protein>
<dbReference type="SUPFAM" id="SSF52540">
    <property type="entry name" value="P-loop containing nucleoside triphosphate hydrolases"/>
    <property type="match status" value="1"/>
</dbReference>
<evidence type="ECO:0000313" key="2">
    <source>
        <dbReference type="Proteomes" id="UP000294498"/>
    </source>
</evidence>
<keyword evidence="2" id="KW-1185">Reference proteome</keyword>
<reference evidence="1 2" key="1">
    <citation type="submission" date="2019-03" db="EMBL/GenBank/DDBJ databases">
        <title>Genomic Encyclopedia of Type Strains, Phase IV (KMG-IV): sequencing the most valuable type-strain genomes for metagenomic binning, comparative biology and taxonomic classification.</title>
        <authorList>
            <person name="Goeker M."/>
        </authorList>
    </citation>
    <scope>NUCLEOTIDE SEQUENCE [LARGE SCALE GENOMIC DNA]</scope>
    <source>
        <strain evidence="1 2">DSM 100059</strain>
    </source>
</reference>
<accession>A0A4R8DC36</accession>
<name>A0A4R8DC36_9BACT</name>
<gene>
    <name evidence="1" type="ORF">EDB95_5492</name>
</gene>
<organism evidence="1 2">
    <name type="scientific">Dinghuibacter silviterrae</name>
    <dbReference type="NCBI Taxonomy" id="1539049"/>
    <lineage>
        <taxon>Bacteria</taxon>
        <taxon>Pseudomonadati</taxon>
        <taxon>Bacteroidota</taxon>
        <taxon>Chitinophagia</taxon>
        <taxon>Chitinophagales</taxon>
        <taxon>Chitinophagaceae</taxon>
        <taxon>Dinghuibacter</taxon>
    </lineage>
</organism>
<dbReference type="Proteomes" id="UP000294498">
    <property type="component" value="Unassembled WGS sequence"/>
</dbReference>
<dbReference type="EMBL" id="SODV01000003">
    <property type="protein sequence ID" value="TDW91899.1"/>
    <property type="molecule type" value="Genomic_DNA"/>
</dbReference>
<comment type="caution">
    <text evidence="1">The sequence shown here is derived from an EMBL/GenBank/DDBJ whole genome shotgun (WGS) entry which is preliminary data.</text>
</comment>
<proteinExistence type="predicted"/>
<dbReference type="InterPro" id="IPR027417">
    <property type="entry name" value="P-loop_NTPase"/>
</dbReference>
<dbReference type="OrthoDB" id="9804281at2"/>